<organism evidence="3">
    <name type="scientific">Alsobacter sp. KACC 23698</name>
    <dbReference type="NCBI Taxonomy" id="3149229"/>
    <lineage>
        <taxon>Bacteria</taxon>
        <taxon>Pseudomonadati</taxon>
        <taxon>Pseudomonadota</taxon>
        <taxon>Alphaproteobacteria</taxon>
        <taxon>Hyphomicrobiales</taxon>
        <taxon>Alsobacteraceae</taxon>
        <taxon>Alsobacter</taxon>
    </lineage>
</organism>
<reference evidence="3" key="1">
    <citation type="submission" date="2024-05" db="EMBL/GenBank/DDBJ databases">
        <authorList>
            <person name="Kim S."/>
            <person name="Heo J."/>
            <person name="Choi H."/>
            <person name="Choi Y."/>
            <person name="Kwon S.-W."/>
            <person name="Kim Y."/>
        </authorList>
    </citation>
    <scope>NUCLEOTIDE SEQUENCE</scope>
    <source>
        <strain evidence="3">KACC 23698</strain>
    </source>
</reference>
<dbReference type="GO" id="GO:0030975">
    <property type="term" value="F:thiamine binding"/>
    <property type="evidence" value="ECO:0007669"/>
    <property type="project" value="TreeGrafter"/>
</dbReference>
<dbReference type="RefSeq" id="WP_406855474.1">
    <property type="nucleotide sequence ID" value="NZ_CP157484.1"/>
</dbReference>
<dbReference type="GO" id="GO:0030288">
    <property type="term" value="C:outer membrane-bounded periplasmic space"/>
    <property type="evidence" value="ECO:0007669"/>
    <property type="project" value="TreeGrafter"/>
</dbReference>
<dbReference type="GO" id="GO:0030976">
    <property type="term" value="F:thiamine pyrophosphate binding"/>
    <property type="evidence" value="ECO:0007669"/>
    <property type="project" value="TreeGrafter"/>
</dbReference>
<proteinExistence type="predicted"/>
<evidence type="ECO:0000256" key="1">
    <source>
        <dbReference type="ARBA" id="ARBA00022729"/>
    </source>
</evidence>
<dbReference type="GO" id="GO:0015888">
    <property type="term" value="P:thiamine transport"/>
    <property type="evidence" value="ECO:0007669"/>
    <property type="project" value="TreeGrafter"/>
</dbReference>
<dbReference type="EMBL" id="CP157484">
    <property type="protein sequence ID" value="XBO38634.1"/>
    <property type="molecule type" value="Genomic_DNA"/>
</dbReference>
<dbReference type="Pfam" id="PF13416">
    <property type="entry name" value="SBP_bac_8"/>
    <property type="match status" value="1"/>
</dbReference>
<sequence length="362" mass="39513">MSDQDTGKQGVGRRSLLLGGAAALAAPMIFRPNAWAQGKQIQVGIWGGPQGEFIRKNVLPAFEKDFGCKVLAEEGTTLGQISRLRATKDAPKYTVMFVDDLGVEIAKREGLIDPLPRDKMPNIAKVFPRFIYEDGYGVALAVSTAGLFFNPTATKPLTSYADLWDPRFKKRVSLVSTKNTPSVFVVIATAALVTGRPYQEAQYLADAAWPKLQELKPNILNLYESNNAAVFVAQGEGDVGGIEYSKYVSPYTLQGANIDMCYPKEGAFAGVNCQVMVKGGPNQDLGAEFMNRMLSPAVQQPLAEFAIAAPPIEGLTFKPEIAKLLAYPLNKMDDMKLFSPDWAHVNKVRASWIEKLNGIFVA</sequence>
<gene>
    <name evidence="3" type="ORF">ABEG18_23545</name>
</gene>
<dbReference type="Gene3D" id="3.40.190.10">
    <property type="entry name" value="Periplasmic binding protein-like II"/>
    <property type="match status" value="2"/>
</dbReference>
<dbReference type="AlphaFoldDB" id="A0AAU7JF31"/>
<dbReference type="PANTHER" id="PTHR30006:SF2">
    <property type="entry name" value="ABC TRANSPORTER SUBSTRATE-BINDING PROTEIN"/>
    <property type="match status" value="1"/>
</dbReference>
<protein>
    <submittedName>
        <fullName evidence="3">Extracellular solute-binding protein</fullName>
    </submittedName>
</protein>
<keyword evidence="2" id="KW-0574">Periplasm</keyword>
<dbReference type="InterPro" id="IPR006059">
    <property type="entry name" value="SBP"/>
</dbReference>
<evidence type="ECO:0000313" key="3">
    <source>
        <dbReference type="EMBL" id="XBO38634.1"/>
    </source>
</evidence>
<keyword evidence="1" id="KW-0732">Signal</keyword>
<dbReference type="PANTHER" id="PTHR30006">
    <property type="entry name" value="THIAMINE-BINDING PERIPLASMIC PROTEIN-RELATED"/>
    <property type="match status" value="1"/>
</dbReference>
<dbReference type="PROSITE" id="PS51318">
    <property type="entry name" value="TAT"/>
    <property type="match status" value="1"/>
</dbReference>
<accession>A0AAU7JF31</accession>
<evidence type="ECO:0000256" key="2">
    <source>
        <dbReference type="ARBA" id="ARBA00022764"/>
    </source>
</evidence>
<name>A0AAU7JF31_9HYPH</name>
<dbReference type="SUPFAM" id="SSF53850">
    <property type="entry name" value="Periplasmic binding protein-like II"/>
    <property type="match status" value="1"/>
</dbReference>
<dbReference type="InterPro" id="IPR006311">
    <property type="entry name" value="TAT_signal"/>
</dbReference>